<accession>A0A016T5S0</accession>
<feature type="region of interest" description="Disordered" evidence="1">
    <location>
        <begin position="1"/>
        <end position="45"/>
    </location>
</feature>
<dbReference type="EMBL" id="JARK01001468">
    <property type="protein sequence ID" value="EYB98338.1"/>
    <property type="molecule type" value="Genomic_DNA"/>
</dbReference>
<proteinExistence type="predicted"/>
<feature type="compositionally biased region" description="Polar residues" evidence="1">
    <location>
        <begin position="36"/>
        <end position="45"/>
    </location>
</feature>
<gene>
    <name evidence="2" type="primary">Acey_s0132.g1727</name>
    <name evidence="2" type="ORF">Y032_0132g1727</name>
</gene>
<name>A0A016T5S0_9BILA</name>
<organism evidence="2 3">
    <name type="scientific">Ancylostoma ceylanicum</name>
    <dbReference type="NCBI Taxonomy" id="53326"/>
    <lineage>
        <taxon>Eukaryota</taxon>
        <taxon>Metazoa</taxon>
        <taxon>Ecdysozoa</taxon>
        <taxon>Nematoda</taxon>
        <taxon>Chromadorea</taxon>
        <taxon>Rhabditida</taxon>
        <taxon>Rhabditina</taxon>
        <taxon>Rhabditomorpha</taxon>
        <taxon>Strongyloidea</taxon>
        <taxon>Ancylostomatidae</taxon>
        <taxon>Ancylostomatinae</taxon>
        <taxon>Ancylostoma</taxon>
    </lineage>
</organism>
<evidence type="ECO:0000313" key="2">
    <source>
        <dbReference type="EMBL" id="EYB98338.1"/>
    </source>
</evidence>
<reference evidence="3" key="1">
    <citation type="journal article" date="2015" name="Nat. Genet.">
        <title>The genome and transcriptome of the zoonotic hookworm Ancylostoma ceylanicum identify infection-specific gene families.</title>
        <authorList>
            <person name="Schwarz E.M."/>
            <person name="Hu Y."/>
            <person name="Antoshechkin I."/>
            <person name="Miller M.M."/>
            <person name="Sternberg P.W."/>
            <person name="Aroian R.V."/>
        </authorList>
    </citation>
    <scope>NUCLEOTIDE SEQUENCE</scope>
    <source>
        <strain evidence="3">HY135</strain>
    </source>
</reference>
<evidence type="ECO:0000313" key="3">
    <source>
        <dbReference type="Proteomes" id="UP000024635"/>
    </source>
</evidence>
<dbReference type="AlphaFoldDB" id="A0A016T5S0"/>
<keyword evidence="3" id="KW-1185">Reference proteome</keyword>
<sequence>MLKTTHESSAQRYPNDERTKMESQLAKRKKQCTRPPATSSSSALNTLIHRYSEALSSRSSHWSPVGKVNK</sequence>
<protein>
    <submittedName>
        <fullName evidence="2">Uncharacterized protein</fullName>
    </submittedName>
</protein>
<comment type="caution">
    <text evidence="2">The sequence shown here is derived from an EMBL/GenBank/DDBJ whole genome shotgun (WGS) entry which is preliminary data.</text>
</comment>
<evidence type="ECO:0000256" key="1">
    <source>
        <dbReference type="SAM" id="MobiDB-lite"/>
    </source>
</evidence>
<dbReference type="Proteomes" id="UP000024635">
    <property type="component" value="Unassembled WGS sequence"/>
</dbReference>